<dbReference type="Gene3D" id="3.30.565.10">
    <property type="entry name" value="Histidine kinase-like ATPase, C-terminal domain"/>
    <property type="match status" value="1"/>
</dbReference>
<dbReference type="InterPro" id="IPR036890">
    <property type="entry name" value="HATPase_C_sf"/>
</dbReference>
<keyword evidence="1" id="KW-0808">Transferase</keyword>
<feature type="domain" description="Histidine kinase/HSP90-like ATPase" evidence="2">
    <location>
        <begin position="58"/>
        <end position="134"/>
    </location>
</feature>
<evidence type="ECO:0000313" key="4">
    <source>
        <dbReference type="Proteomes" id="UP000320580"/>
    </source>
</evidence>
<keyword evidence="1" id="KW-0418">Kinase</keyword>
<evidence type="ECO:0000313" key="3">
    <source>
        <dbReference type="EMBL" id="QDY77489.1"/>
    </source>
</evidence>
<dbReference type="GO" id="GO:0004674">
    <property type="term" value="F:protein serine/threonine kinase activity"/>
    <property type="evidence" value="ECO:0007669"/>
    <property type="project" value="UniProtKB-KW"/>
</dbReference>
<dbReference type="CDD" id="cd16936">
    <property type="entry name" value="HATPase_RsbW-like"/>
    <property type="match status" value="1"/>
</dbReference>
<dbReference type="Proteomes" id="UP000320580">
    <property type="component" value="Chromosome"/>
</dbReference>
<dbReference type="OrthoDB" id="3214274at2"/>
<keyword evidence="3" id="KW-0547">Nucleotide-binding</keyword>
<sequence>MAEALPVRDVVPNILTVTMNRSTRPGHPLSVQDCMRVRNARRTGRNAVLGWGLGVYGDTVELLVGELLTNAFEHGRGNVALRLCRGDRQVRIDVVDDLRKLRLTALPGEELTESGRGLALVEALAESWGVTPDGFGVWCAVAVTGPQGIHHDAPHLREPNHDR</sequence>
<reference evidence="3 4" key="1">
    <citation type="submission" date="2019-07" db="EMBL/GenBank/DDBJ databases">
        <authorList>
            <person name="Zhu P."/>
        </authorList>
    </citation>
    <scope>NUCLEOTIDE SEQUENCE [LARGE SCALE GENOMIC DNA]</scope>
    <source>
        <strain evidence="3 4">SSL-25</strain>
    </source>
</reference>
<dbReference type="KEGG" id="sqz:FQU76_14215"/>
<dbReference type="AlphaFoldDB" id="A0A5B8IJD5"/>
<name>A0A5B8IJD5_9ACTN</name>
<dbReference type="EMBL" id="CP042266">
    <property type="protein sequence ID" value="QDY77489.1"/>
    <property type="molecule type" value="Genomic_DNA"/>
</dbReference>
<keyword evidence="1" id="KW-0723">Serine/threonine-protein kinase</keyword>
<dbReference type="InterPro" id="IPR050267">
    <property type="entry name" value="Anti-sigma-factor_SerPK"/>
</dbReference>
<evidence type="ECO:0000256" key="1">
    <source>
        <dbReference type="ARBA" id="ARBA00022527"/>
    </source>
</evidence>
<proteinExistence type="predicted"/>
<dbReference type="Pfam" id="PF13581">
    <property type="entry name" value="HATPase_c_2"/>
    <property type="match status" value="1"/>
</dbReference>
<protein>
    <submittedName>
        <fullName evidence="3">ATP-binding protein</fullName>
    </submittedName>
</protein>
<gene>
    <name evidence="3" type="ORF">FQU76_14215</name>
</gene>
<keyword evidence="3" id="KW-0067">ATP-binding</keyword>
<dbReference type="InterPro" id="IPR003594">
    <property type="entry name" value="HATPase_dom"/>
</dbReference>
<organism evidence="3 4">
    <name type="scientific">Streptomyces qinzhouensis</name>
    <dbReference type="NCBI Taxonomy" id="2599401"/>
    <lineage>
        <taxon>Bacteria</taxon>
        <taxon>Bacillati</taxon>
        <taxon>Actinomycetota</taxon>
        <taxon>Actinomycetes</taxon>
        <taxon>Kitasatosporales</taxon>
        <taxon>Streptomycetaceae</taxon>
        <taxon>Streptomyces</taxon>
    </lineage>
</organism>
<keyword evidence="4" id="KW-1185">Reference proteome</keyword>
<dbReference type="PANTHER" id="PTHR35526">
    <property type="entry name" value="ANTI-SIGMA-F FACTOR RSBW-RELATED"/>
    <property type="match status" value="1"/>
</dbReference>
<dbReference type="PANTHER" id="PTHR35526:SF3">
    <property type="entry name" value="ANTI-SIGMA-F FACTOR RSBW"/>
    <property type="match status" value="1"/>
</dbReference>
<dbReference type="SUPFAM" id="SSF55874">
    <property type="entry name" value="ATPase domain of HSP90 chaperone/DNA topoisomerase II/histidine kinase"/>
    <property type="match status" value="1"/>
</dbReference>
<accession>A0A5B8IJD5</accession>
<dbReference type="GO" id="GO:0005524">
    <property type="term" value="F:ATP binding"/>
    <property type="evidence" value="ECO:0007669"/>
    <property type="project" value="UniProtKB-KW"/>
</dbReference>
<evidence type="ECO:0000259" key="2">
    <source>
        <dbReference type="Pfam" id="PF13581"/>
    </source>
</evidence>